<keyword evidence="2" id="KW-0479">Metal-binding</keyword>
<keyword evidence="5" id="KW-0805">Transcription regulation</keyword>
<dbReference type="Pfam" id="PF13912">
    <property type="entry name" value="zf-C2H2_6"/>
    <property type="match status" value="1"/>
</dbReference>
<feature type="region of interest" description="Disordered" evidence="8">
    <location>
        <begin position="156"/>
        <end position="182"/>
    </location>
</feature>
<dbReference type="RefSeq" id="XP_010262253.1">
    <property type="nucleotide sequence ID" value="XM_010263951.2"/>
</dbReference>
<keyword evidence="4" id="KW-0862">Zinc</keyword>
<dbReference type="OMA" id="MESSHED"/>
<dbReference type="KEGG" id="nnu:104600823"/>
<dbReference type="GeneID" id="104600823"/>
<evidence type="ECO:0000256" key="4">
    <source>
        <dbReference type="ARBA" id="ARBA00022833"/>
    </source>
</evidence>
<reference evidence="10" key="1">
    <citation type="submission" date="2025-08" db="UniProtKB">
        <authorList>
            <consortium name="RefSeq"/>
        </authorList>
    </citation>
    <scope>IDENTIFICATION</scope>
</reference>
<organism evidence="9 10">
    <name type="scientific">Nelumbo nucifera</name>
    <name type="common">Sacred lotus</name>
    <dbReference type="NCBI Taxonomy" id="4432"/>
    <lineage>
        <taxon>Eukaryota</taxon>
        <taxon>Viridiplantae</taxon>
        <taxon>Streptophyta</taxon>
        <taxon>Embryophyta</taxon>
        <taxon>Tracheophyta</taxon>
        <taxon>Spermatophyta</taxon>
        <taxon>Magnoliopsida</taxon>
        <taxon>Proteales</taxon>
        <taxon>Nelumbonaceae</taxon>
        <taxon>Nelumbo</taxon>
    </lineage>
</organism>
<feature type="compositionally biased region" description="Pro residues" evidence="8">
    <location>
        <begin position="79"/>
        <end position="95"/>
    </location>
</feature>
<dbReference type="GO" id="GO:0008270">
    <property type="term" value="F:zinc ion binding"/>
    <property type="evidence" value="ECO:0007669"/>
    <property type="project" value="UniProtKB-KW"/>
</dbReference>
<comment type="subcellular location">
    <subcellularLocation>
        <location evidence="1">Nucleus</location>
    </subcellularLocation>
</comment>
<evidence type="ECO:0000313" key="9">
    <source>
        <dbReference type="Proteomes" id="UP000189703"/>
    </source>
</evidence>
<gene>
    <name evidence="10" type="primary">LOC104600823</name>
</gene>
<evidence type="ECO:0000256" key="5">
    <source>
        <dbReference type="ARBA" id="ARBA00023015"/>
    </source>
</evidence>
<evidence type="ECO:0000256" key="1">
    <source>
        <dbReference type="ARBA" id="ARBA00004123"/>
    </source>
</evidence>
<dbReference type="PANTHER" id="PTHR45801">
    <property type="entry name" value="OS07G0101800 PROTEIN"/>
    <property type="match status" value="1"/>
</dbReference>
<dbReference type="OrthoDB" id="780709at2759"/>
<evidence type="ECO:0000256" key="3">
    <source>
        <dbReference type="ARBA" id="ARBA00022771"/>
    </source>
</evidence>
<keyword evidence="7" id="KW-0539">Nucleus</keyword>
<feature type="region of interest" description="Disordered" evidence="8">
    <location>
        <begin position="1"/>
        <end position="27"/>
    </location>
</feature>
<feature type="compositionally biased region" description="Basic and acidic residues" evidence="8">
    <location>
        <begin position="158"/>
        <end position="167"/>
    </location>
</feature>
<evidence type="ECO:0000256" key="2">
    <source>
        <dbReference type="ARBA" id="ARBA00022723"/>
    </source>
</evidence>
<protein>
    <submittedName>
        <fullName evidence="10">Transcriptional regulator SUPERMAN-like</fullName>
    </submittedName>
</protein>
<dbReference type="Gene3D" id="3.30.160.60">
    <property type="entry name" value="Classic Zinc Finger"/>
    <property type="match status" value="1"/>
</dbReference>
<keyword evidence="6" id="KW-0804">Transcription</keyword>
<dbReference type="InterPro" id="IPR036236">
    <property type="entry name" value="Znf_C2H2_sf"/>
</dbReference>
<dbReference type="SUPFAM" id="SSF57667">
    <property type="entry name" value="beta-beta-alpha zinc fingers"/>
    <property type="match status" value="1"/>
</dbReference>
<dbReference type="PROSITE" id="PS00028">
    <property type="entry name" value="ZINC_FINGER_C2H2_1"/>
    <property type="match status" value="1"/>
</dbReference>
<dbReference type="InterPro" id="IPR052426">
    <property type="entry name" value="Plant_dev_regulator"/>
</dbReference>
<proteinExistence type="predicted"/>
<accession>A0A1U8AIG9</accession>
<keyword evidence="9" id="KW-1185">Reference proteome</keyword>
<evidence type="ECO:0000256" key="7">
    <source>
        <dbReference type="ARBA" id="ARBA00023242"/>
    </source>
</evidence>
<dbReference type="AlphaFoldDB" id="A0A1U8AIG9"/>
<evidence type="ECO:0000313" key="10">
    <source>
        <dbReference type="RefSeq" id="XP_010262253.1"/>
    </source>
</evidence>
<evidence type="ECO:0000256" key="8">
    <source>
        <dbReference type="SAM" id="MobiDB-lite"/>
    </source>
</evidence>
<dbReference type="PROSITE" id="PS50157">
    <property type="entry name" value="ZINC_FINGER_C2H2_2"/>
    <property type="match status" value="1"/>
</dbReference>
<sequence>MESSHEDSKTSSEDGDQQDHQDDASTGRSYRCVFCKRGFTTAQALGGHMNIHRKERARIRQPAAPSVSNKPDGKEVCPEFPPPSSSRRPLYPPTPDAQRSYHVYFPPSSSSSSAGTRHPQGHHAGDEFYIRKPQSSSLFEDDCNTNLCLQIGPVHTNYGEEEKKREAEEVEPDLELRLGHDP</sequence>
<dbReference type="GO" id="GO:0005634">
    <property type="term" value="C:nucleus"/>
    <property type="evidence" value="ECO:0007669"/>
    <property type="project" value="UniProtKB-SubCell"/>
</dbReference>
<dbReference type="eggNOG" id="ENOG502S8N0">
    <property type="taxonomic scope" value="Eukaryota"/>
</dbReference>
<feature type="compositionally biased region" description="Basic residues" evidence="8">
    <location>
        <begin position="50"/>
        <end position="59"/>
    </location>
</feature>
<dbReference type="PANTHER" id="PTHR45801:SF117">
    <property type="entry name" value="OS07G0417400 PROTEIN"/>
    <property type="match status" value="1"/>
</dbReference>
<evidence type="ECO:0000256" key="6">
    <source>
        <dbReference type="ARBA" id="ARBA00023163"/>
    </source>
</evidence>
<dbReference type="Proteomes" id="UP000189703">
    <property type="component" value="Unplaced"/>
</dbReference>
<feature type="region of interest" description="Disordered" evidence="8">
    <location>
        <begin position="46"/>
        <end position="130"/>
    </location>
</feature>
<feature type="compositionally biased region" description="Basic and acidic residues" evidence="8">
    <location>
        <begin position="1"/>
        <end position="25"/>
    </location>
</feature>
<name>A0A1U8AIG9_NELNU</name>
<dbReference type="InterPro" id="IPR013087">
    <property type="entry name" value="Znf_C2H2_type"/>
</dbReference>
<keyword evidence="3" id="KW-0863">Zinc-finger</keyword>